<dbReference type="NCBIfam" id="TIGR00848">
    <property type="entry name" value="fruA"/>
    <property type="match status" value="1"/>
</dbReference>
<evidence type="ECO:0000256" key="2">
    <source>
        <dbReference type="ARBA" id="ARBA00022553"/>
    </source>
</evidence>
<dbReference type="RefSeq" id="WP_052726854.1">
    <property type="nucleotide sequence ID" value="NZ_JBHTBO010000020.1"/>
</dbReference>
<dbReference type="GO" id="GO:0008982">
    <property type="term" value="F:protein-N(PI)-phosphohistidine-sugar phosphotransferase activity"/>
    <property type="evidence" value="ECO:0007669"/>
    <property type="project" value="InterPro"/>
</dbReference>
<accession>A0A0F4LM57</accession>
<dbReference type="GO" id="GO:0016020">
    <property type="term" value="C:membrane"/>
    <property type="evidence" value="ECO:0007669"/>
    <property type="project" value="InterPro"/>
</dbReference>
<dbReference type="Proteomes" id="UP000033612">
    <property type="component" value="Unassembled WGS sequence"/>
</dbReference>
<proteinExistence type="predicted"/>
<comment type="caution">
    <text evidence="7">The sequence shown here is derived from an EMBL/GenBank/DDBJ whole genome shotgun (WGS) entry which is preliminary data.</text>
</comment>
<sequence>MSVKNNSIIDVRNVVLNATVKSKKEALRYLCNLLEENGYITNKNIFLEDVLRRETIGPTGMENGIAIPHGESEVAKVATIAVLRTENDLVWESLDKKPIHLIFLMVVPSTNRNVQQLKMLSHLSAALTHPEVQTKLLNETSRNRFKKILEENEEK</sequence>
<gene>
    <name evidence="7" type="ORF">JF75_04350</name>
</gene>
<dbReference type="InterPro" id="IPR051541">
    <property type="entry name" value="PTS_SugarTrans_NitroReg"/>
</dbReference>
<dbReference type="PANTHER" id="PTHR47738">
    <property type="entry name" value="PTS SYSTEM FRUCTOSE-LIKE EIIA COMPONENT-RELATED"/>
    <property type="match status" value="1"/>
</dbReference>
<dbReference type="HOGENOM" id="CLU_072531_5_1_9"/>
<evidence type="ECO:0000313" key="8">
    <source>
        <dbReference type="Proteomes" id="UP000033612"/>
    </source>
</evidence>
<organism evidence="7 8">
    <name type="scientific">Lactobacillus kimbladii</name>
    <dbReference type="NCBI Taxonomy" id="1218506"/>
    <lineage>
        <taxon>Bacteria</taxon>
        <taxon>Bacillati</taxon>
        <taxon>Bacillota</taxon>
        <taxon>Bacilli</taxon>
        <taxon>Lactobacillales</taxon>
        <taxon>Lactobacillaceae</taxon>
        <taxon>Lactobacillus</taxon>
    </lineage>
</organism>
<dbReference type="Pfam" id="PF00359">
    <property type="entry name" value="PTS_EIIA_2"/>
    <property type="match status" value="1"/>
</dbReference>
<dbReference type="AlphaFoldDB" id="A0A0F4LM57"/>
<dbReference type="STRING" id="1218506.JF75_04350"/>
<keyword evidence="1" id="KW-0813">Transport</keyword>
<dbReference type="OrthoDB" id="95460at2"/>
<evidence type="ECO:0000256" key="3">
    <source>
        <dbReference type="ARBA" id="ARBA00022597"/>
    </source>
</evidence>
<dbReference type="EMBL" id="JXLH01000006">
    <property type="protein sequence ID" value="KJY59398.1"/>
    <property type="molecule type" value="Genomic_DNA"/>
</dbReference>
<keyword evidence="3" id="KW-0762">Sugar transport</keyword>
<protein>
    <submittedName>
        <fullName evidence="7">PTS Fru IIA</fullName>
    </submittedName>
</protein>
<dbReference type="Gene3D" id="3.40.930.10">
    <property type="entry name" value="Mannitol-specific EII, Chain A"/>
    <property type="match status" value="1"/>
</dbReference>
<dbReference type="InterPro" id="IPR002178">
    <property type="entry name" value="PTS_EIIA_type-2_dom"/>
</dbReference>
<keyword evidence="8" id="KW-1185">Reference proteome</keyword>
<keyword evidence="4" id="KW-0808">Transferase</keyword>
<evidence type="ECO:0000313" key="7">
    <source>
        <dbReference type="EMBL" id="KJY59398.1"/>
    </source>
</evidence>
<reference evidence="7 8" key="1">
    <citation type="submission" date="2015-01" db="EMBL/GenBank/DDBJ databases">
        <title>Comparative genomics of the lactic acid bacteria isolated from the honey bee gut.</title>
        <authorList>
            <person name="Ellegaard K.M."/>
            <person name="Tamarit D."/>
            <person name="Javelind E."/>
            <person name="Olofsson T."/>
            <person name="Andersson S.G."/>
            <person name="Vasquez A."/>
        </authorList>
    </citation>
    <scope>NUCLEOTIDE SEQUENCE [LARGE SCALE GENOMIC DNA]</scope>
    <source>
        <strain evidence="7 8">Hma2</strain>
    </source>
</reference>
<dbReference type="InterPro" id="IPR004715">
    <property type="entry name" value="PTS_IIA_fruc"/>
</dbReference>
<evidence type="ECO:0000256" key="1">
    <source>
        <dbReference type="ARBA" id="ARBA00022448"/>
    </source>
</evidence>
<dbReference type="CDD" id="cd00211">
    <property type="entry name" value="PTS_IIA_fru"/>
    <property type="match status" value="1"/>
</dbReference>
<evidence type="ECO:0000259" key="6">
    <source>
        <dbReference type="PROSITE" id="PS51094"/>
    </source>
</evidence>
<dbReference type="PATRIC" id="fig|1218506.3.peg.481"/>
<dbReference type="GO" id="GO:0009401">
    <property type="term" value="P:phosphoenolpyruvate-dependent sugar phosphotransferase system"/>
    <property type="evidence" value="ECO:0007669"/>
    <property type="project" value="UniProtKB-KW"/>
</dbReference>
<dbReference type="SUPFAM" id="SSF55804">
    <property type="entry name" value="Phoshotransferase/anion transport protein"/>
    <property type="match status" value="1"/>
</dbReference>
<dbReference type="PROSITE" id="PS51094">
    <property type="entry name" value="PTS_EIIA_TYPE_2"/>
    <property type="match status" value="1"/>
</dbReference>
<dbReference type="InterPro" id="IPR016152">
    <property type="entry name" value="PTrfase/Anion_transptr"/>
</dbReference>
<keyword evidence="2" id="KW-0597">Phosphoprotein</keyword>
<name>A0A0F4LM57_9LACO</name>
<dbReference type="PANTHER" id="PTHR47738:SF2">
    <property type="entry name" value="PTS SYSTEM FRUCTOSE-LIKE EIIA COMPONENT"/>
    <property type="match status" value="1"/>
</dbReference>
<keyword evidence="5" id="KW-0598">Phosphotransferase system</keyword>
<feature type="domain" description="PTS EIIA type-2" evidence="6">
    <location>
        <begin position="7"/>
        <end position="152"/>
    </location>
</feature>
<evidence type="ECO:0000256" key="5">
    <source>
        <dbReference type="ARBA" id="ARBA00022683"/>
    </source>
</evidence>
<evidence type="ECO:0000256" key="4">
    <source>
        <dbReference type="ARBA" id="ARBA00022679"/>
    </source>
</evidence>